<dbReference type="RefSeq" id="WP_184658987.1">
    <property type="nucleotide sequence ID" value="NZ_CP031518.1"/>
</dbReference>
<evidence type="ECO:0000256" key="4">
    <source>
        <dbReference type="ARBA" id="ARBA00022840"/>
    </source>
</evidence>
<keyword evidence="4" id="KW-0067">ATP-binding</keyword>
<reference evidence="7 8" key="1">
    <citation type="submission" date="2020-08" db="EMBL/GenBank/DDBJ databases">
        <title>Genomic Encyclopedia of Type Strains, Phase IV (KMG-IV): sequencing the most valuable type-strain genomes for metagenomic binning, comparative biology and taxonomic classification.</title>
        <authorList>
            <person name="Goeker M."/>
        </authorList>
    </citation>
    <scope>NUCLEOTIDE SEQUENCE [LARGE SCALE GENOMIC DNA]</scope>
    <source>
        <strain evidence="7 8">DSM 103462</strain>
    </source>
</reference>
<dbReference type="Gene3D" id="3.30.300.30">
    <property type="match status" value="1"/>
</dbReference>
<evidence type="ECO:0000313" key="8">
    <source>
        <dbReference type="Proteomes" id="UP000518887"/>
    </source>
</evidence>
<dbReference type="GO" id="GO:0006633">
    <property type="term" value="P:fatty acid biosynthetic process"/>
    <property type="evidence" value="ECO:0007669"/>
    <property type="project" value="TreeGrafter"/>
</dbReference>
<evidence type="ECO:0000256" key="1">
    <source>
        <dbReference type="ARBA" id="ARBA00006432"/>
    </source>
</evidence>
<dbReference type="EC" id="6.2.1.1" evidence="7"/>
<name>A0A7W8LM20_9SPIR</name>
<comment type="similarity">
    <text evidence="1">Belongs to the ATP-dependent AMP-binding enzyme family.</text>
</comment>
<dbReference type="InterPro" id="IPR020845">
    <property type="entry name" value="AMP-binding_CS"/>
</dbReference>
<proteinExistence type="inferred from homology"/>
<dbReference type="EMBL" id="JACHFQ010000004">
    <property type="protein sequence ID" value="MBB5226066.1"/>
    <property type="molecule type" value="Genomic_DNA"/>
</dbReference>
<dbReference type="Gene3D" id="3.40.50.12780">
    <property type="entry name" value="N-terminal domain of ligase-like"/>
    <property type="match status" value="1"/>
</dbReference>
<dbReference type="SUPFAM" id="SSF56801">
    <property type="entry name" value="Acetyl-CoA synthetase-like"/>
    <property type="match status" value="1"/>
</dbReference>
<gene>
    <name evidence="7" type="ORF">HNP76_001434</name>
</gene>
<accession>A0A7W8LM20</accession>
<dbReference type="Proteomes" id="UP000518887">
    <property type="component" value="Unassembled WGS sequence"/>
</dbReference>
<feature type="domain" description="AMP-dependent synthetase/ligase" evidence="5">
    <location>
        <begin position="45"/>
        <end position="413"/>
    </location>
</feature>
<dbReference type="PROSITE" id="PS00455">
    <property type="entry name" value="AMP_BINDING"/>
    <property type="match status" value="1"/>
</dbReference>
<dbReference type="InterPro" id="IPR042099">
    <property type="entry name" value="ANL_N_sf"/>
</dbReference>
<evidence type="ECO:0000259" key="6">
    <source>
        <dbReference type="Pfam" id="PF13193"/>
    </source>
</evidence>
<dbReference type="Pfam" id="PF13193">
    <property type="entry name" value="AMP-binding_C"/>
    <property type="match status" value="1"/>
</dbReference>
<dbReference type="GO" id="GO:0003987">
    <property type="term" value="F:acetate-CoA ligase activity"/>
    <property type="evidence" value="ECO:0007669"/>
    <property type="project" value="UniProtKB-EC"/>
</dbReference>
<dbReference type="AlphaFoldDB" id="A0A7W8LM20"/>
<dbReference type="GO" id="GO:0015645">
    <property type="term" value="F:fatty acid ligase activity"/>
    <property type="evidence" value="ECO:0007669"/>
    <property type="project" value="TreeGrafter"/>
</dbReference>
<evidence type="ECO:0000259" key="5">
    <source>
        <dbReference type="Pfam" id="PF00501"/>
    </source>
</evidence>
<protein>
    <submittedName>
        <fullName evidence="7">Acetyl-CoA synthetase</fullName>
        <ecNumber evidence="7">6.2.1.1</ecNumber>
    </submittedName>
</protein>
<sequence length="555" mass="63096">MNFYADYVEGGKVYTNYEDLKKNFKIKVPENFNFSYDIIDRYEELEPNKRALVWCDDTGAEKVFTFADIARESRRTANYLVSKGIKKGDAVLLILRRRYEFWFFITALHRIGAVAVPATNQLLQKDLEYRTNAAQIKMIVSYDDTIQDEIEKAMPASPSVKSLVTVQSDREGWISYSKEISSFGTDFPRPQGELATHNDDIMLLYFTSGTSGYPKMVQHNFAYPLGHIVTAKYWQNVIDDGLHLTVAETGWAKSVWGKLYGQWICGSAVFAYDMIQFKPGVMLKKIEQYKVTTFCAPPTVYNYLVRADINKYDLSSLKYLVTAGEALNPEVYKKVYDATGLKMFEAYGQTEATVMAGNFPGMEPKPGSMGKPAPGYDITIVRPDGTKCDPKEPGVIVVNLENGRPFGLFTGYYHDEEKTKSVFENNKYLTGDTAYYDEDGYIWFIGRNDDVIKSSGYRVSPFEIESILQQHPAVLECAVTGVPDPRRGQAIKATIVLTKLYEASEQLRISILDWMKEKTASYKHPRIIEFVSALPKTISGKIRRVEIRENDQKKD</sequence>
<dbReference type="InterPro" id="IPR025110">
    <property type="entry name" value="AMP-bd_C"/>
</dbReference>
<evidence type="ECO:0000256" key="2">
    <source>
        <dbReference type="ARBA" id="ARBA00022598"/>
    </source>
</evidence>
<evidence type="ECO:0000313" key="7">
    <source>
        <dbReference type="EMBL" id="MBB5226066.1"/>
    </source>
</evidence>
<keyword evidence="8" id="KW-1185">Reference proteome</keyword>
<dbReference type="InterPro" id="IPR000873">
    <property type="entry name" value="AMP-dep_synth/lig_dom"/>
</dbReference>
<dbReference type="GO" id="GO:0006637">
    <property type="term" value="P:acyl-CoA metabolic process"/>
    <property type="evidence" value="ECO:0007669"/>
    <property type="project" value="TreeGrafter"/>
</dbReference>
<dbReference type="InterPro" id="IPR045851">
    <property type="entry name" value="AMP-bd_C_sf"/>
</dbReference>
<dbReference type="PANTHER" id="PTHR43605">
    <property type="entry name" value="ACYL-COENZYME A SYNTHETASE"/>
    <property type="match status" value="1"/>
</dbReference>
<keyword evidence="2 7" id="KW-0436">Ligase</keyword>
<evidence type="ECO:0000256" key="3">
    <source>
        <dbReference type="ARBA" id="ARBA00022741"/>
    </source>
</evidence>
<dbReference type="Pfam" id="PF00501">
    <property type="entry name" value="AMP-binding"/>
    <property type="match status" value="1"/>
</dbReference>
<feature type="domain" description="AMP-binding enzyme C-terminal" evidence="6">
    <location>
        <begin position="463"/>
        <end position="541"/>
    </location>
</feature>
<keyword evidence="3" id="KW-0547">Nucleotide-binding</keyword>
<dbReference type="GO" id="GO:0004321">
    <property type="term" value="F:fatty-acyl-CoA synthase activity"/>
    <property type="evidence" value="ECO:0007669"/>
    <property type="project" value="TreeGrafter"/>
</dbReference>
<dbReference type="PANTHER" id="PTHR43605:SF10">
    <property type="entry name" value="ACYL-COA SYNTHETASE MEDIUM CHAIN FAMILY MEMBER 3"/>
    <property type="match status" value="1"/>
</dbReference>
<dbReference type="InterPro" id="IPR051087">
    <property type="entry name" value="Mitochondrial_ACSM"/>
</dbReference>
<dbReference type="GO" id="GO:0005524">
    <property type="term" value="F:ATP binding"/>
    <property type="evidence" value="ECO:0007669"/>
    <property type="project" value="UniProtKB-KW"/>
</dbReference>
<comment type="caution">
    <text evidence="7">The sequence shown here is derived from an EMBL/GenBank/DDBJ whole genome shotgun (WGS) entry which is preliminary data.</text>
</comment>
<dbReference type="FunFam" id="3.30.300.30:FF:000005">
    <property type="entry name" value="Acyl-coenzyme A synthetase ACSM5, mitochondrial"/>
    <property type="match status" value="1"/>
</dbReference>
<organism evidence="7 8">
    <name type="scientific">Treponema ruminis</name>
    <dbReference type="NCBI Taxonomy" id="744515"/>
    <lineage>
        <taxon>Bacteria</taxon>
        <taxon>Pseudomonadati</taxon>
        <taxon>Spirochaetota</taxon>
        <taxon>Spirochaetia</taxon>
        <taxon>Spirochaetales</taxon>
        <taxon>Treponemataceae</taxon>
        <taxon>Treponema</taxon>
    </lineage>
</organism>